<accession>A0A1M4USQ1</accession>
<dbReference type="InterPro" id="IPR015867">
    <property type="entry name" value="N-reg_PII/ATP_PRibTrfase_C"/>
</dbReference>
<name>A0A1M4USQ1_9BACT</name>
<proteinExistence type="inferred from homology"/>
<dbReference type="InterPro" id="IPR011322">
    <property type="entry name" value="N-reg_PII-like_a/b"/>
</dbReference>
<dbReference type="Pfam" id="PF03091">
    <property type="entry name" value="CutA1"/>
    <property type="match status" value="1"/>
</dbReference>
<dbReference type="PANTHER" id="PTHR23419">
    <property type="entry name" value="DIVALENT CATION TOLERANCE CUTA-RELATED"/>
    <property type="match status" value="1"/>
</dbReference>
<dbReference type="RefSeq" id="WP_073036721.1">
    <property type="nucleotide sequence ID" value="NZ_FQVB01000005.1"/>
</dbReference>
<dbReference type="InterPro" id="IPR004323">
    <property type="entry name" value="Ion_tolerance_CutA"/>
</dbReference>
<dbReference type="Proteomes" id="UP000184076">
    <property type="component" value="Unassembled WGS sequence"/>
</dbReference>
<dbReference type="EMBL" id="FQVB01000005">
    <property type="protein sequence ID" value="SHE59657.1"/>
    <property type="molecule type" value="Genomic_DNA"/>
</dbReference>
<evidence type="ECO:0000313" key="2">
    <source>
        <dbReference type="EMBL" id="SHE59657.1"/>
    </source>
</evidence>
<dbReference type="GO" id="GO:0005507">
    <property type="term" value="F:copper ion binding"/>
    <property type="evidence" value="ECO:0007669"/>
    <property type="project" value="TreeGrafter"/>
</dbReference>
<protein>
    <submittedName>
        <fullName evidence="2">Divalent cation tolerance protein</fullName>
    </submittedName>
</protein>
<keyword evidence="3" id="KW-1185">Reference proteome</keyword>
<dbReference type="STRING" id="1121391.SAMN02745206_00558"/>
<organism evidence="2 3">
    <name type="scientific">Desulfacinum infernum DSM 9756</name>
    <dbReference type="NCBI Taxonomy" id="1121391"/>
    <lineage>
        <taxon>Bacteria</taxon>
        <taxon>Pseudomonadati</taxon>
        <taxon>Thermodesulfobacteriota</taxon>
        <taxon>Syntrophobacteria</taxon>
        <taxon>Syntrophobacterales</taxon>
        <taxon>Syntrophobacteraceae</taxon>
        <taxon>Desulfacinum</taxon>
    </lineage>
</organism>
<evidence type="ECO:0000313" key="3">
    <source>
        <dbReference type="Proteomes" id="UP000184076"/>
    </source>
</evidence>
<dbReference type="GO" id="GO:0010038">
    <property type="term" value="P:response to metal ion"/>
    <property type="evidence" value="ECO:0007669"/>
    <property type="project" value="InterPro"/>
</dbReference>
<reference evidence="3" key="1">
    <citation type="submission" date="2016-11" db="EMBL/GenBank/DDBJ databases">
        <authorList>
            <person name="Varghese N."/>
            <person name="Submissions S."/>
        </authorList>
    </citation>
    <scope>NUCLEOTIDE SEQUENCE [LARGE SCALE GENOMIC DNA]</scope>
    <source>
        <strain evidence="3">DSM 9756</strain>
    </source>
</reference>
<sequence>MDQVLVVFVTVGSQEEGLRIARTVVEEQLAACVNMIPAVRSIYSWKGQVCDDPEVLLVIKTRQAVFPRLEARVKELHSYDVAEIIALPVAAGSSDYLNWVLACTSRGAA</sequence>
<dbReference type="AlphaFoldDB" id="A0A1M4USQ1"/>
<gene>
    <name evidence="2" type="ORF">SAMN02745206_00558</name>
</gene>
<evidence type="ECO:0000256" key="1">
    <source>
        <dbReference type="ARBA" id="ARBA00010169"/>
    </source>
</evidence>
<dbReference type="OrthoDB" id="37622at2"/>
<comment type="similarity">
    <text evidence="1">Belongs to the CutA family.</text>
</comment>
<dbReference type="Gene3D" id="3.30.70.120">
    <property type="match status" value="1"/>
</dbReference>
<dbReference type="SUPFAM" id="SSF54913">
    <property type="entry name" value="GlnB-like"/>
    <property type="match status" value="1"/>
</dbReference>
<dbReference type="PANTHER" id="PTHR23419:SF8">
    <property type="entry name" value="FI09726P"/>
    <property type="match status" value="1"/>
</dbReference>